<accession>A0A7Y0A8Z9</accession>
<proteinExistence type="predicted"/>
<feature type="transmembrane region" description="Helical" evidence="1">
    <location>
        <begin position="21"/>
        <end position="44"/>
    </location>
</feature>
<comment type="caution">
    <text evidence="2">The sequence shown here is derived from an EMBL/GenBank/DDBJ whole genome shotgun (WGS) entry which is preliminary data.</text>
</comment>
<dbReference type="Proteomes" id="UP000552615">
    <property type="component" value="Unassembled WGS sequence"/>
</dbReference>
<keyword evidence="1" id="KW-1133">Transmembrane helix</keyword>
<sequence length="55" mass="6228">MRNYFVNIAFRLGKDPTRKAALRRNAGMLGAVIYSSSVLSLWILKSSPHQTTFQD</sequence>
<protein>
    <submittedName>
        <fullName evidence="2">Uncharacterized protein</fullName>
    </submittedName>
</protein>
<dbReference type="EMBL" id="JABBGF010000003">
    <property type="protein sequence ID" value="NML58651.1"/>
    <property type="molecule type" value="Genomic_DNA"/>
</dbReference>
<reference evidence="2 3" key="1">
    <citation type="submission" date="2020-04" db="EMBL/GenBank/DDBJ databases">
        <title>Chryseobacterium sp. RJ-7-14 sp. nov., isolated from Jeju soil.</title>
        <authorList>
            <person name="Dahal R.H."/>
            <person name="Chaudhary D.K."/>
        </authorList>
    </citation>
    <scope>NUCLEOTIDE SEQUENCE [LARGE SCALE GENOMIC DNA]</scope>
    <source>
        <strain evidence="2 3">RJ-7-14</strain>
    </source>
</reference>
<name>A0A7Y0A8Z9_9FLAO</name>
<evidence type="ECO:0000313" key="2">
    <source>
        <dbReference type="EMBL" id="NML58651.1"/>
    </source>
</evidence>
<gene>
    <name evidence="2" type="ORF">HHL20_14980</name>
</gene>
<organism evidence="2 3">
    <name type="scientific">Chryseobacterium cheonjiense</name>
    <dbReference type="NCBI Taxonomy" id="2728845"/>
    <lineage>
        <taxon>Bacteria</taxon>
        <taxon>Pseudomonadati</taxon>
        <taxon>Bacteroidota</taxon>
        <taxon>Flavobacteriia</taxon>
        <taxon>Flavobacteriales</taxon>
        <taxon>Weeksellaceae</taxon>
        <taxon>Chryseobacterium group</taxon>
        <taxon>Chryseobacterium</taxon>
    </lineage>
</organism>
<dbReference type="AlphaFoldDB" id="A0A7Y0A8Z9"/>
<evidence type="ECO:0000256" key="1">
    <source>
        <dbReference type="SAM" id="Phobius"/>
    </source>
</evidence>
<evidence type="ECO:0000313" key="3">
    <source>
        <dbReference type="Proteomes" id="UP000552615"/>
    </source>
</evidence>
<keyword evidence="3" id="KW-1185">Reference proteome</keyword>
<dbReference type="RefSeq" id="WP_169232010.1">
    <property type="nucleotide sequence ID" value="NZ_JABBGF010000003.1"/>
</dbReference>
<keyword evidence="1" id="KW-0472">Membrane</keyword>
<keyword evidence="1" id="KW-0812">Transmembrane</keyword>